<dbReference type="RefSeq" id="WP_189410391.1">
    <property type="nucleotide sequence ID" value="NZ_BMYJ01000002.1"/>
</dbReference>
<gene>
    <name evidence="6" type="ORF">GCM10007315_08630</name>
</gene>
<evidence type="ECO:0000256" key="3">
    <source>
        <dbReference type="ARBA" id="ARBA00022525"/>
    </source>
</evidence>
<dbReference type="Proteomes" id="UP000638981">
    <property type="component" value="Unassembled WGS sequence"/>
</dbReference>
<dbReference type="PRINTS" id="PR00313">
    <property type="entry name" value="CABNDNGRPT"/>
</dbReference>
<reference evidence="6" key="1">
    <citation type="journal article" date="2014" name="Int. J. Syst. Evol. Microbiol.">
        <title>Complete genome sequence of Corynebacterium casei LMG S-19264T (=DSM 44701T), isolated from a smear-ripened cheese.</title>
        <authorList>
            <consortium name="US DOE Joint Genome Institute (JGI-PGF)"/>
            <person name="Walter F."/>
            <person name="Albersmeier A."/>
            <person name="Kalinowski J."/>
            <person name="Ruckert C."/>
        </authorList>
    </citation>
    <scope>NUCLEOTIDE SEQUENCE</scope>
    <source>
        <strain evidence="6">KCTC 23310</strain>
    </source>
</reference>
<accession>A0A918WGC3</accession>
<dbReference type="Pfam" id="PF00353">
    <property type="entry name" value="HemolysinCabind"/>
    <property type="match status" value="2"/>
</dbReference>
<dbReference type="InterPro" id="IPR050557">
    <property type="entry name" value="RTX_toxin/Mannuronan_C5-epim"/>
</dbReference>
<comment type="caution">
    <text evidence="6">The sequence shown here is derived from an EMBL/GenBank/DDBJ whole genome shotgun (WGS) entry which is preliminary data.</text>
</comment>
<dbReference type="PANTHER" id="PTHR38340:SF1">
    <property type="entry name" value="S-LAYER PROTEIN"/>
    <property type="match status" value="1"/>
</dbReference>
<dbReference type="Pfam" id="PF08548">
    <property type="entry name" value="Peptidase_M10_C"/>
    <property type="match status" value="1"/>
</dbReference>
<protein>
    <recommendedName>
        <fullName evidence="5">Peptidase M10 serralysin C-terminal domain-containing protein</fullName>
    </recommendedName>
</protein>
<dbReference type="EMBL" id="BMYJ01000002">
    <property type="protein sequence ID" value="GHC48837.1"/>
    <property type="molecule type" value="Genomic_DNA"/>
</dbReference>
<dbReference type="GO" id="GO:0005615">
    <property type="term" value="C:extracellular space"/>
    <property type="evidence" value="ECO:0007669"/>
    <property type="project" value="InterPro"/>
</dbReference>
<keyword evidence="3" id="KW-0964">Secreted</keyword>
<dbReference type="InterPro" id="IPR018511">
    <property type="entry name" value="Hemolysin-typ_Ca-bd_CS"/>
</dbReference>
<evidence type="ECO:0000256" key="4">
    <source>
        <dbReference type="ARBA" id="ARBA00022737"/>
    </source>
</evidence>
<dbReference type="Gene3D" id="2.150.10.10">
    <property type="entry name" value="Serralysin-like metalloprotease, C-terminal"/>
    <property type="match status" value="1"/>
</dbReference>
<name>A0A918WGC3_9RHOB</name>
<dbReference type="InterPro" id="IPR011049">
    <property type="entry name" value="Serralysin-like_metalloprot_C"/>
</dbReference>
<dbReference type="InterPro" id="IPR001343">
    <property type="entry name" value="Hemolysn_Ca-bd"/>
</dbReference>
<proteinExistence type="predicted"/>
<dbReference type="AlphaFoldDB" id="A0A918WGC3"/>
<reference evidence="6" key="2">
    <citation type="submission" date="2020-09" db="EMBL/GenBank/DDBJ databases">
        <authorList>
            <person name="Sun Q."/>
            <person name="Kim S."/>
        </authorList>
    </citation>
    <scope>NUCLEOTIDE SEQUENCE</scope>
    <source>
        <strain evidence="6">KCTC 23310</strain>
    </source>
</reference>
<evidence type="ECO:0000313" key="6">
    <source>
        <dbReference type="EMBL" id="GHC48837.1"/>
    </source>
</evidence>
<feature type="domain" description="Peptidase M10 serralysin C-terminal" evidence="5">
    <location>
        <begin position="164"/>
        <end position="249"/>
    </location>
</feature>
<keyword evidence="7" id="KW-1185">Reference proteome</keyword>
<evidence type="ECO:0000256" key="1">
    <source>
        <dbReference type="ARBA" id="ARBA00001913"/>
    </source>
</evidence>
<evidence type="ECO:0000313" key="7">
    <source>
        <dbReference type="Proteomes" id="UP000638981"/>
    </source>
</evidence>
<dbReference type="GO" id="GO:0005509">
    <property type="term" value="F:calcium ion binding"/>
    <property type="evidence" value="ECO:0007669"/>
    <property type="project" value="InterPro"/>
</dbReference>
<sequence>MAVFKFGPVPNVPPTGASPEFLAVFGEFDTIRLTEDRIRLSGFNSAPISITSQLIGTNFSIALGNAPNVTFPTGQIHEIRLFADDQSLMQVTGLKLSLKAFGQAMQGDPMALMQLIIAGDDRMILTGRADMMMGGAGHDTMLGGNGGDVLTGEAGNDRVLGENGNDYLFSGTGADRLFGGKGNDLLVGEEGADQLFGGAGADTLYGDLGKDGLTGGAGADTFQFVVDQTAADAERVYDFGVGADRIAIDPDETGFSAGPLPTGAFRKGTVAKDANDRLIYDKATGRLMFDADGNGAEAAKLLAIFDNKPALEASDFVIGLFLVA</sequence>
<comment type="subcellular location">
    <subcellularLocation>
        <location evidence="2">Secreted</location>
    </subcellularLocation>
</comment>
<dbReference type="PROSITE" id="PS00330">
    <property type="entry name" value="HEMOLYSIN_CALCIUM"/>
    <property type="match status" value="2"/>
</dbReference>
<keyword evidence="4" id="KW-0677">Repeat</keyword>
<dbReference type="SUPFAM" id="SSF51120">
    <property type="entry name" value="beta-Roll"/>
    <property type="match status" value="1"/>
</dbReference>
<evidence type="ECO:0000259" key="5">
    <source>
        <dbReference type="Pfam" id="PF08548"/>
    </source>
</evidence>
<organism evidence="6 7">
    <name type="scientific">Neogemmobacter tilapiae</name>
    <dbReference type="NCBI Taxonomy" id="875041"/>
    <lineage>
        <taxon>Bacteria</taxon>
        <taxon>Pseudomonadati</taxon>
        <taxon>Pseudomonadota</taxon>
        <taxon>Alphaproteobacteria</taxon>
        <taxon>Rhodobacterales</taxon>
        <taxon>Paracoccaceae</taxon>
        <taxon>Neogemmobacter</taxon>
    </lineage>
</organism>
<dbReference type="PANTHER" id="PTHR38340">
    <property type="entry name" value="S-LAYER PROTEIN"/>
    <property type="match status" value="1"/>
</dbReference>
<dbReference type="InterPro" id="IPR013858">
    <property type="entry name" value="Peptidase_M10B_C"/>
</dbReference>
<comment type="cofactor">
    <cofactor evidence="1">
        <name>Ca(2+)</name>
        <dbReference type="ChEBI" id="CHEBI:29108"/>
    </cofactor>
</comment>
<evidence type="ECO:0000256" key="2">
    <source>
        <dbReference type="ARBA" id="ARBA00004613"/>
    </source>
</evidence>